<keyword evidence="2" id="KW-1185">Reference proteome</keyword>
<sequence>MSHADYCLGNEGESREFNNKTVDFCSCAIKFVSIQSICGKVKKAAIQVEGNRGFGPFSFAFYLFLHHTFDSCPMAINCDGKQCNKGSTNHVDKIETDADWQAVKIE</sequence>
<evidence type="ECO:0000313" key="1">
    <source>
        <dbReference type="EMBL" id="EST12472.1"/>
    </source>
</evidence>
<gene>
    <name evidence="1" type="ORF">P343_06575</name>
</gene>
<accession>V6IYG2</accession>
<dbReference type="RefSeq" id="WP_023509592.1">
    <property type="nucleotide sequence ID" value="NZ_AWTC01000005.1"/>
</dbReference>
<comment type="caution">
    <text evidence="1">The sequence shown here is derived from an EMBL/GenBank/DDBJ whole genome shotgun (WGS) entry which is preliminary data.</text>
</comment>
<protein>
    <submittedName>
        <fullName evidence="1">Uncharacterized protein</fullName>
    </submittedName>
</protein>
<name>V6IYG2_9BACL</name>
<dbReference type="AlphaFoldDB" id="V6IYG2"/>
<dbReference type="EMBL" id="AWTC01000005">
    <property type="protein sequence ID" value="EST12472.1"/>
    <property type="molecule type" value="Genomic_DNA"/>
</dbReference>
<proteinExistence type="predicted"/>
<evidence type="ECO:0000313" key="2">
    <source>
        <dbReference type="Proteomes" id="UP000018296"/>
    </source>
</evidence>
<reference evidence="1 2" key="1">
    <citation type="journal article" date="2013" name="Genome Announc.">
        <title>Genome Sequence of Sporolactobacillus laevolacticus DSM442, an Efficient Polymer-Grade D-Lactate Producer from Agricultural Waste Cottonseed as a Nitrogen Source.</title>
        <authorList>
            <person name="Wang H."/>
            <person name="Wang L."/>
            <person name="Ju J."/>
            <person name="Yu B."/>
            <person name="Ma Y."/>
        </authorList>
    </citation>
    <scope>NUCLEOTIDE SEQUENCE [LARGE SCALE GENOMIC DNA]</scope>
    <source>
        <strain evidence="1 2">DSM 442</strain>
    </source>
</reference>
<organism evidence="1 2">
    <name type="scientific">Sporolactobacillus laevolacticus DSM 442</name>
    <dbReference type="NCBI Taxonomy" id="1395513"/>
    <lineage>
        <taxon>Bacteria</taxon>
        <taxon>Bacillati</taxon>
        <taxon>Bacillota</taxon>
        <taxon>Bacilli</taxon>
        <taxon>Bacillales</taxon>
        <taxon>Sporolactobacillaceae</taxon>
        <taxon>Sporolactobacillus</taxon>
    </lineage>
</organism>
<dbReference type="Proteomes" id="UP000018296">
    <property type="component" value="Unassembled WGS sequence"/>
</dbReference>